<accession>A0AAV4X8X3</accession>
<feature type="region of interest" description="Disordered" evidence="1">
    <location>
        <begin position="1"/>
        <end position="89"/>
    </location>
</feature>
<dbReference type="Proteomes" id="UP001054945">
    <property type="component" value="Unassembled WGS sequence"/>
</dbReference>
<dbReference type="EMBL" id="BPLR01000026">
    <property type="protein sequence ID" value="GIY91597.1"/>
    <property type="molecule type" value="Genomic_DNA"/>
</dbReference>
<feature type="compositionally biased region" description="Basic and acidic residues" evidence="1">
    <location>
        <begin position="21"/>
        <end position="30"/>
    </location>
</feature>
<organism evidence="2 3">
    <name type="scientific">Caerostris extrusa</name>
    <name type="common">Bark spider</name>
    <name type="synonym">Caerostris bankana</name>
    <dbReference type="NCBI Taxonomy" id="172846"/>
    <lineage>
        <taxon>Eukaryota</taxon>
        <taxon>Metazoa</taxon>
        <taxon>Ecdysozoa</taxon>
        <taxon>Arthropoda</taxon>
        <taxon>Chelicerata</taxon>
        <taxon>Arachnida</taxon>
        <taxon>Araneae</taxon>
        <taxon>Araneomorphae</taxon>
        <taxon>Entelegynae</taxon>
        <taxon>Araneoidea</taxon>
        <taxon>Araneidae</taxon>
        <taxon>Caerostris</taxon>
    </lineage>
</organism>
<keyword evidence="3" id="KW-1185">Reference proteome</keyword>
<name>A0AAV4X8X3_CAEEX</name>
<sequence>MPIQAVRCWPKEGANAISSPCEEREREPKRRTCPHHIPQSTEKQKQQVPEKLWGRSSSFIFSGVNQRRGEGQGVPKPRPNQFERASRSSEPAIRVLGCWSSDASHSNLLAGPGEGGAVHDPPSPCTHTTKFPIGTQARA</sequence>
<proteinExistence type="predicted"/>
<reference evidence="2 3" key="1">
    <citation type="submission" date="2021-06" db="EMBL/GenBank/DDBJ databases">
        <title>Caerostris extrusa draft genome.</title>
        <authorList>
            <person name="Kono N."/>
            <person name="Arakawa K."/>
        </authorList>
    </citation>
    <scope>NUCLEOTIDE SEQUENCE [LARGE SCALE GENOMIC DNA]</scope>
</reference>
<feature type="compositionally biased region" description="Polar residues" evidence="1">
    <location>
        <begin position="55"/>
        <end position="65"/>
    </location>
</feature>
<evidence type="ECO:0000256" key="1">
    <source>
        <dbReference type="SAM" id="MobiDB-lite"/>
    </source>
</evidence>
<feature type="region of interest" description="Disordered" evidence="1">
    <location>
        <begin position="110"/>
        <end position="139"/>
    </location>
</feature>
<protein>
    <submittedName>
        <fullName evidence="2">Uncharacterized protein</fullName>
    </submittedName>
</protein>
<gene>
    <name evidence="2" type="ORF">CEXT_19281</name>
</gene>
<dbReference type="AlphaFoldDB" id="A0AAV4X8X3"/>
<evidence type="ECO:0000313" key="2">
    <source>
        <dbReference type="EMBL" id="GIY91597.1"/>
    </source>
</evidence>
<comment type="caution">
    <text evidence="2">The sequence shown here is derived from an EMBL/GenBank/DDBJ whole genome shotgun (WGS) entry which is preliminary data.</text>
</comment>
<evidence type="ECO:0000313" key="3">
    <source>
        <dbReference type="Proteomes" id="UP001054945"/>
    </source>
</evidence>